<dbReference type="AlphaFoldDB" id="A0AAP2DDQ5"/>
<dbReference type="RefSeq" id="WP_254093383.1">
    <property type="nucleotide sequence ID" value="NZ_JAHESC010000057.1"/>
</dbReference>
<gene>
    <name evidence="1" type="ORF">KK078_26605</name>
</gene>
<dbReference type="GO" id="GO:0003677">
    <property type="term" value="F:DNA binding"/>
    <property type="evidence" value="ECO:0007669"/>
    <property type="project" value="InterPro"/>
</dbReference>
<evidence type="ECO:0000313" key="1">
    <source>
        <dbReference type="EMBL" id="MBT1690164.1"/>
    </source>
</evidence>
<dbReference type="Proteomes" id="UP001319180">
    <property type="component" value="Unassembled WGS sequence"/>
</dbReference>
<dbReference type="InterPro" id="IPR010982">
    <property type="entry name" value="Lambda_DNA-bd_dom_sf"/>
</dbReference>
<dbReference type="Gene3D" id="1.10.260.40">
    <property type="entry name" value="lambda repressor-like DNA-binding domains"/>
    <property type="match status" value="1"/>
</dbReference>
<dbReference type="InterPro" id="IPR001387">
    <property type="entry name" value="Cro/C1-type_HTH"/>
</dbReference>
<name>A0AAP2DDQ5_9BACT</name>
<evidence type="ECO:0000313" key="2">
    <source>
        <dbReference type="Proteomes" id="UP001319180"/>
    </source>
</evidence>
<dbReference type="CDD" id="cd00093">
    <property type="entry name" value="HTH_XRE"/>
    <property type="match status" value="1"/>
</dbReference>
<protein>
    <submittedName>
        <fullName evidence="1">Helix-turn-helix domain-containing protein</fullName>
    </submittedName>
</protein>
<dbReference type="EMBL" id="JAHESC010000057">
    <property type="protein sequence ID" value="MBT1690164.1"/>
    <property type="molecule type" value="Genomic_DNA"/>
</dbReference>
<accession>A0AAP2DDQ5</accession>
<proteinExistence type="predicted"/>
<keyword evidence="2" id="KW-1185">Reference proteome</keyword>
<comment type="caution">
    <text evidence="1">The sequence shown here is derived from an EMBL/GenBank/DDBJ whole genome shotgun (WGS) entry which is preliminary data.</text>
</comment>
<reference evidence="1 2" key="1">
    <citation type="submission" date="2021-05" db="EMBL/GenBank/DDBJ databases">
        <title>A Polyphasic approach of four new species of the genus Ohtaekwangia: Ohtaekwangia histidinii sp. nov., Ohtaekwangia cretensis sp. nov., Ohtaekwangia indiensis sp. nov., Ohtaekwangia reichenbachii sp. nov. from diverse environment.</title>
        <authorList>
            <person name="Octaviana S."/>
        </authorList>
    </citation>
    <scope>NUCLEOTIDE SEQUENCE [LARGE SCALE GENOMIC DNA]</scope>
    <source>
        <strain evidence="1 2">PWU37</strain>
    </source>
</reference>
<dbReference type="SUPFAM" id="SSF47413">
    <property type="entry name" value="lambda repressor-like DNA-binding domains"/>
    <property type="match status" value="1"/>
</dbReference>
<sequence>MAFRIEEDDEPIHHGRNLKRFREMVGVKQESLANQLGPGWSQKRVSLLEGKEIIDDASLVEVCRVLRIKPDIIRQFSEQVARSCVIQCYEQSPDERPVPSVSAASPAPAGAPGDTVINNTLQTFLDQCLALFQEQKRLYDELLHRHSVVLEKLHNGTND</sequence>
<organism evidence="1 2">
    <name type="scientific">Dawidia soli</name>
    <dbReference type="NCBI Taxonomy" id="2782352"/>
    <lineage>
        <taxon>Bacteria</taxon>
        <taxon>Pseudomonadati</taxon>
        <taxon>Bacteroidota</taxon>
        <taxon>Cytophagia</taxon>
        <taxon>Cytophagales</taxon>
        <taxon>Chryseotaleaceae</taxon>
        <taxon>Dawidia</taxon>
    </lineage>
</organism>